<dbReference type="Proteomes" id="UP000289257">
    <property type="component" value="Unassembled WGS sequence"/>
</dbReference>
<comment type="similarity">
    <text evidence="1 5">Belongs to the universal ribosomal protein uL29 family.</text>
</comment>
<protein>
    <recommendedName>
        <fullName evidence="4 5">Large ribosomal subunit protein uL29</fullName>
    </recommendedName>
</protein>
<dbReference type="GO" id="GO:1990904">
    <property type="term" value="C:ribonucleoprotein complex"/>
    <property type="evidence" value="ECO:0007669"/>
    <property type="project" value="UniProtKB-KW"/>
</dbReference>
<dbReference type="GO" id="GO:0005840">
    <property type="term" value="C:ribosome"/>
    <property type="evidence" value="ECO:0007669"/>
    <property type="project" value="UniProtKB-KW"/>
</dbReference>
<keyword evidence="2 5" id="KW-0689">Ribosomal protein</keyword>
<dbReference type="NCBIfam" id="TIGR00012">
    <property type="entry name" value="L29"/>
    <property type="match status" value="1"/>
</dbReference>
<dbReference type="GO" id="GO:0006412">
    <property type="term" value="P:translation"/>
    <property type="evidence" value="ECO:0007669"/>
    <property type="project" value="UniProtKB-UniRule"/>
</dbReference>
<evidence type="ECO:0000256" key="4">
    <source>
        <dbReference type="ARBA" id="ARBA00035204"/>
    </source>
</evidence>
<proteinExistence type="inferred from homology"/>
<dbReference type="GO" id="GO:0003735">
    <property type="term" value="F:structural constituent of ribosome"/>
    <property type="evidence" value="ECO:0007669"/>
    <property type="project" value="InterPro"/>
</dbReference>
<comment type="caution">
    <text evidence="7">The sequence shown here is derived from an EMBL/GenBank/DDBJ whole genome shotgun (WGS) entry which is preliminary data.</text>
</comment>
<dbReference type="Pfam" id="PF00831">
    <property type="entry name" value="Ribosomal_L29"/>
    <property type="match status" value="1"/>
</dbReference>
<keyword evidence="8" id="KW-1185">Reference proteome</keyword>
<sequence length="90" mass="9923">MANKDSKAGAKAPLKAQKATEVKTIDQLHEELSKLQLEHLESRKSHKQGELVNPHVLTAQRRGIARIHTAITAATTKSLTDSKSDTKEEK</sequence>
<organism evidence="7 8">
    <name type="scientific">Candidatus Microsaccharimonas sossegonensis</name>
    <dbReference type="NCBI Taxonomy" id="2506948"/>
    <lineage>
        <taxon>Bacteria</taxon>
        <taxon>Candidatus Saccharimonadota</taxon>
        <taxon>Candidatus Saccharimonadia</taxon>
        <taxon>Candidatus Saccharimonadales</taxon>
        <taxon>Candidatus Saccharimonadaceae</taxon>
        <taxon>Candidatus Microsaccharimonas</taxon>
    </lineage>
</organism>
<evidence type="ECO:0000313" key="8">
    <source>
        <dbReference type="Proteomes" id="UP000289257"/>
    </source>
</evidence>
<dbReference type="AlphaFoldDB" id="A0A4Q0AI92"/>
<dbReference type="EMBL" id="SCKX01000001">
    <property type="protein sequence ID" value="RWZ78793.1"/>
    <property type="molecule type" value="Genomic_DNA"/>
</dbReference>
<evidence type="ECO:0000256" key="5">
    <source>
        <dbReference type="HAMAP-Rule" id="MF_00374"/>
    </source>
</evidence>
<evidence type="ECO:0000256" key="1">
    <source>
        <dbReference type="ARBA" id="ARBA00009254"/>
    </source>
</evidence>
<gene>
    <name evidence="5 7" type="primary">rpmC</name>
    <name evidence="7" type="ORF">EOT05_03540</name>
</gene>
<evidence type="ECO:0000256" key="2">
    <source>
        <dbReference type="ARBA" id="ARBA00022980"/>
    </source>
</evidence>
<name>A0A4Q0AI92_9BACT</name>
<evidence type="ECO:0000313" key="7">
    <source>
        <dbReference type="EMBL" id="RWZ78793.1"/>
    </source>
</evidence>
<accession>A0A4Q0AI92</accession>
<dbReference type="InterPro" id="IPR036049">
    <property type="entry name" value="Ribosomal_uL29_sf"/>
</dbReference>
<dbReference type="InterPro" id="IPR001854">
    <property type="entry name" value="Ribosomal_uL29"/>
</dbReference>
<feature type="coiled-coil region" evidence="6">
    <location>
        <begin position="18"/>
        <end position="45"/>
    </location>
</feature>
<evidence type="ECO:0000256" key="6">
    <source>
        <dbReference type="SAM" id="Coils"/>
    </source>
</evidence>
<dbReference type="HAMAP" id="MF_00374">
    <property type="entry name" value="Ribosomal_uL29"/>
    <property type="match status" value="1"/>
</dbReference>
<dbReference type="SUPFAM" id="SSF46561">
    <property type="entry name" value="Ribosomal protein L29 (L29p)"/>
    <property type="match status" value="1"/>
</dbReference>
<keyword evidence="6" id="KW-0175">Coiled coil</keyword>
<reference evidence="7" key="1">
    <citation type="submission" date="2019-01" db="EMBL/GenBank/DDBJ databases">
        <title>Genomic signatures and co-occurrence patterns of the ultra-small Saccharimodia (Patescibacteria phylum) suggest a symbiotic lifestyle.</title>
        <authorList>
            <person name="Lemos L."/>
            <person name="Medeiros J."/>
            <person name="Andreote F."/>
            <person name="Fernandes G."/>
            <person name="Varani A."/>
            <person name="Oliveira G."/>
            <person name="Pylro V."/>
        </authorList>
    </citation>
    <scope>NUCLEOTIDE SEQUENCE [LARGE SCALE GENOMIC DNA]</scope>
    <source>
        <strain evidence="7">AMD02</strain>
    </source>
</reference>
<dbReference type="Gene3D" id="1.10.287.310">
    <property type="match status" value="1"/>
</dbReference>
<evidence type="ECO:0000256" key="3">
    <source>
        <dbReference type="ARBA" id="ARBA00023274"/>
    </source>
</evidence>
<keyword evidence="3 5" id="KW-0687">Ribonucleoprotein</keyword>